<dbReference type="GO" id="GO:0006396">
    <property type="term" value="P:RNA processing"/>
    <property type="evidence" value="ECO:0007669"/>
    <property type="project" value="TreeGrafter"/>
</dbReference>
<dbReference type="Proteomes" id="UP000663699">
    <property type="component" value="Chromosome 14"/>
</dbReference>
<dbReference type="PANTHER" id="PTHR21686">
    <property type="entry name" value="DEOXYNUCLEOTIDYLTRANSFERASE TERMINAL-INTERACTING PROTEIN 2"/>
    <property type="match status" value="1"/>
</dbReference>
<dbReference type="GO" id="GO:0005730">
    <property type="term" value="C:nucleolus"/>
    <property type="evidence" value="ECO:0007669"/>
    <property type="project" value="UniProtKB-SubCell"/>
</dbReference>
<feature type="region of interest" description="Disordered" evidence="3">
    <location>
        <begin position="1"/>
        <end position="42"/>
    </location>
</feature>
<gene>
    <name evidence="5" type="ORF">MERGE_001143</name>
</gene>
<accession>A0A899GDT3</accession>
<dbReference type="OrthoDB" id="427886at2759"/>
<keyword evidence="2" id="KW-0539">Nucleus</keyword>
<dbReference type="Pfam" id="PF08698">
    <property type="entry name" value="Fcf2"/>
    <property type="match status" value="1"/>
</dbReference>
<evidence type="ECO:0000256" key="1">
    <source>
        <dbReference type="ARBA" id="ARBA00004604"/>
    </source>
</evidence>
<keyword evidence="6" id="KW-1185">Reference proteome</keyword>
<protein>
    <recommendedName>
        <fullName evidence="4">Fcf2 pre-rRNA processing C-terminal domain-containing protein</fullName>
    </recommendedName>
</protein>
<dbReference type="AlphaFoldDB" id="A0A899GDT3"/>
<dbReference type="InterPro" id="IPR039883">
    <property type="entry name" value="Fcf2/DNTTIP2"/>
</dbReference>
<organism evidence="5 6">
    <name type="scientific">Pneumocystis wakefieldiae</name>
    <dbReference type="NCBI Taxonomy" id="38082"/>
    <lineage>
        <taxon>Eukaryota</taxon>
        <taxon>Fungi</taxon>
        <taxon>Dikarya</taxon>
        <taxon>Ascomycota</taxon>
        <taxon>Taphrinomycotina</taxon>
        <taxon>Pneumocystomycetes</taxon>
        <taxon>Pneumocystaceae</taxon>
        <taxon>Pneumocystis</taxon>
    </lineage>
</organism>
<name>A0A899GDT3_9ASCO</name>
<evidence type="ECO:0000313" key="5">
    <source>
        <dbReference type="EMBL" id="QSL66757.1"/>
    </source>
</evidence>
<dbReference type="InterPro" id="IPR014810">
    <property type="entry name" value="Fcf2_C"/>
</dbReference>
<reference evidence="5" key="1">
    <citation type="submission" date="2020-06" db="EMBL/GenBank/DDBJ databases">
        <title>Genomes of multiple members of Pneumocystis genus reveal paths to human pathogen Pneumocystis jirovecii.</title>
        <authorList>
            <person name="Cisse O.H."/>
            <person name="Ma L."/>
            <person name="Dekker J."/>
            <person name="Khil P."/>
            <person name="Jo J."/>
            <person name="Brenchley J."/>
            <person name="Blair R."/>
            <person name="Pahar B."/>
            <person name="Chabe M."/>
            <person name="Van Rompay K.A."/>
            <person name="Keesler R."/>
            <person name="Sukura A."/>
            <person name="Hirsch V."/>
            <person name="Kutty G."/>
            <person name="Liu Y."/>
            <person name="Peng L."/>
            <person name="Chen J."/>
            <person name="Song J."/>
            <person name="Weissenbacher-Lang C."/>
            <person name="Xu J."/>
            <person name="Upham N.S."/>
            <person name="Stajich J.E."/>
            <person name="Cuomo C.A."/>
            <person name="Cushion M.T."/>
            <person name="Kovacs J.A."/>
        </authorList>
    </citation>
    <scope>NUCLEOTIDE SEQUENCE</scope>
    <source>
        <strain evidence="5">2A</strain>
    </source>
</reference>
<dbReference type="EMBL" id="CP054545">
    <property type="protein sequence ID" value="QSL66757.1"/>
    <property type="molecule type" value="Genomic_DNA"/>
</dbReference>
<sequence length="304" mass="35736">MRATNGVHFHPPPKDEERWPNNLGPETSLGKPSVARKTLNAPLRATRTAHTRRTRGYTCGAWNMSNQDVHGEKSMNVLNGLLKSKMHSQEDMEYLFRRAQENLEKLSKELPDPEKTKDFKDIRNSIATLSNQHNIEPKYISTTGNVSSLNSTVFEKSYKVIDDDVDHIIEEKPLLSKKEKRKKQEETAGKDWFYMPKPEWTESLKTELQILKMRNVLDPKRHYKKDNSKKPPKYFQIGTIIDDVLNTPMEDFSKKKANTILDEILEDEERRQYFKRKYQDIQKIKTSGKKAYYKRLKEKRTPFF</sequence>
<dbReference type="PANTHER" id="PTHR21686:SF12">
    <property type="entry name" value="DEOXYNUCLEOTIDYLTRANSFERASE TERMINAL-INTERACTING PROTEIN 2"/>
    <property type="match status" value="1"/>
</dbReference>
<evidence type="ECO:0000313" key="6">
    <source>
        <dbReference type="Proteomes" id="UP000663699"/>
    </source>
</evidence>
<evidence type="ECO:0000259" key="4">
    <source>
        <dbReference type="Pfam" id="PF08698"/>
    </source>
</evidence>
<comment type="subcellular location">
    <subcellularLocation>
        <location evidence="1">Nucleus</location>
        <location evidence="1">Nucleolus</location>
    </subcellularLocation>
</comment>
<proteinExistence type="predicted"/>
<evidence type="ECO:0000256" key="3">
    <source>
        <dbReference type="SAM" id="MobiDB-lite"/>
    </source>
</evidence>
<evidence type="ECO:0000256" key="2">
    <source>
        <dbReference type="ARBA" id="ARBA00023242"/>
    </source>
</evidence>
<feature type="domain" description="Fcf2 pre-rRNA processing C-terminal" evidence="4">
    <location>
        <begin position="185"/>
        <end position="277"/>
    </location>
</feature>
<dbReference type="GO" id="GO:0003723">
    <property type="term" value="F:RNA binding"/>
    <property type="evidence" value="ECO:0007669"/>
    <property type="project" value="TreeGrafter"/>
</dbReference>